<dbReference type="EMBL" id="JBHUEH010000023">
    <property type="protein sequence ID" value="MFD1887059.1"/>
    <property type="molecule type" value="Genomic_DNA"/>
</dbReference>
<dbReference type="PANTHER" id="PTHR43280">
    <property type="entry name" value="ARAC-FAMILY TRANSCRIPTIONAL REGULATOR"/>
    <property type="match status" value="1"/>
</dbReference>
<evidence type="ECO:0000259" key="4">
    <source>
        <dbReference type="PROSITE" id="PS01124"/>
    </source>
</evidence>
<dbReference type="PROSITE" id="PS01124">
    <property type="entry name" value="HTH_ARAC_FAMILY_2"/>
    <property type="match status" value="1"/>
</dbReference>
<dbReference type="SUPFAM" id="SSF51215">
    <property type="entry name" value="Regulatory protein AraC"/>
    <property type="match status" value="1"/>
</dbReference>
<organism evidence="5 6">
    <name type="scientific">Paenibacillus wenxiniae</name>
    <dbReference type="NCBI Taxonomy" id="1636843"/>
    <lineage>
        <taxon>Bacteria</taxon>
        <taxon>Bacillati</taxon>
        <taxon>Bacillota</taxon>
        <taxon>Bacilli</taxon>
        <taxon>Bacillales</taxon>
        <taxon>Paenibacillaceae</taxon>
        <taxon>Paenibacillus</taxon>
    </lineage>
</organism>
<dbReference type="InterPro" id="IPR003313">
    <property type="entry name" value="AraC-bd"/>
</dbReference>
<dbReference type="SMART" id="SM00342">
    <property type="entry name" value="HTH_ARAC"/>
    <property type="match status" value="1"/>
</dbReference>
<dbReference type="PANTHER" id="PTHR43280:SF30">
    <property type="entry name" value="MMSAB OPERON REGULATORY PROTEIN"/>
    <property type="match status" value="1"/>
</dbReference>
<feature type="domain" description="HTH araC/xylS-type" evidence="4">
    <location>
        <begin position="179"/>
        <end position="277"/>
    </location>
</feature>
<dbReference type="PROSITE" id="PS00041">
    <property type="entry name" value="HTH_ARAC_FAMILY_1"/>
    <property type="match status" value="1"/>
</dbReference>
<evidence type="ECO:0000313" key="5">
    <source>
        <dbReference type="EMBL" id="MFD1887059.1"/>
    </source>
</evidence>
<dbReference type="InterPro" id="IPR009057">
    <property type="entry name" value="Homeodomain-like_sf"/>
</dbReference>
<dbReference type="Pfam" id="PF02311">
    <property type="entry name" value="AraC_binding"/>
    <property type="match status" value="1"/>
</dbReference>
<sequence>MPLNHTIYIASEAQQPMDLNLLFFGKEECLPGHAWGPGVRDAYILHYIHEGTGVFRLADHEYRLSAGEGFLIPPDTVVNYEADTEQPWVYSWIGFRGLYARTLMERAGLTTAEPVYRMPAGMPHTLGRFYELLLETSTQPAGDIHAQGILYGIMYELISRLPSSERGASRSRSKEMHIRQAIEYIENSYSQKITILDISRSVGLDRTYLSSLFKERFGVSLQAFMLEYRMNRAMELLHHTSLSVGEVSRSVGYDDPFLFSKMFKKLKGVSPKKMRNEAHSS</sequence>
<evidence type="ECO:0000256" key="3">
    <source>
        <dbReference type="ARBA" id="ARBA00023163"/>
    </source>
</evidence>
<dbReference type="InterPro" id="IPR018060">
    <property type="entry name" value="HTH_AraC"/>
</dbReference>
<name>A0ABW4RN17_9BACL</name>
<accession>A0ABW4RN17</accession>
<comment type="caution">
    <text evidence="5">The sequence shown here is derived from an EMBL/GenBank/DDBJ whole genome shotgun (WGS) entry which is preliminary data.</text>
</comment>
<keyword evidence="3" id="KW-0804">Transcription</keyword>
<dbReference type="InterPro" id="IPR037923">
    <property type="entry name" value="HTH-like"/>
</dbReference>
<dbReference type="Proteomes" id="UP001597233">
    <property type="component" value="Unassembled WGS sequence"/>
</dbReference>
<dbReference type="InterPro" id="IPR018062">
    <property type="entry name" value="HTH_AraC-typ_CS"/>
</dbReference>
<keyword evidence="1" id="KW-0805">Transcription regulation</keyword>
<proteinExistence type="predicted"/>
<dbReference type="SUPFAM" id="SSF46689">
    <property type="entry name" value="Homeodomain-like"/>
    <property type="match status" value="2"/>
</dbReference>
<keyword evidence="6" id="KW-1185">Reference proteome</keyword>
<keyword evidence="2" id="KW-0238">DNA-binding</keyword>
<dbReference type="CDD" id="cd06986">
    <property type="entry name" value="cupin_MmsR-like_N"/>
    <property type="match status" value="1"/>
</dbReference>
<dbReference type="RefSeq" id="WP_347326436.1">
    <property type="nucleotide sequence ID" value="NZ_JBCGUH010000012.1"/>
</dbReference>
<dbReference type="Pfam" id="PF12833">
    <property type="entry name" value="HTH_18"/>
    <property type="match status" value="1"/>
</dbReference>
<evidence type="ECO:0000256" key="2">
    <source>
        <dbReference type="ARBA" id="ARBA00023125"/>
    </source>
</evidence>
<protein>
    <submittedName>
        <fullName evidence="5">AraC family transcriptional regulator</fullName>
    </submittedName>
</protein>
<evidence type="ECO:0000256" key="1">
    <source>
        <dbReference type="ARBA" id="ARBA00023015"/>
    </source>
</evidence>
<reference evidence="6" key="1">
    <citation type="journal article" date="2019" name="Int. J. Syst. Evol. Microbiol.">
        <title>The Global Catalogue of Microorganisms (GCM) 10K type strain sequencing project: providing services to taxonomists for standard genome sequencing and annotation.</title>
        <authorList>
            <consortium name="The Broad Institute Genomics Platform"/>
            <consortium name="The Broad Institute Genome Sequencing Center for Infectious Disease"/>
            <person name="Wu L."/>
            <person name="Ma J."/>
        </authorList>
    </citation>
    <scope>NUCLEOTIDE SEQUENCE [LARGE SCALE GENOMIC DNA]</scope>
    <source>
        <strain evidence="6">CCUG 54950</strain>
    </source>
</reference>
<evidence type="ECO:0000313" key="6">
    <source>
        <dbReference type="Proteomes" id="UP001597233"/>
    </source>
</evidence>
<dbReference type="Gene3D" id="1.10.10.60">
    <property type="entry name" value="Homeodomain-like"/>
    <property type="match status" value="2"/>
</dbReference>
<gene>
    <name evidence="5" type="ORF">ACFSC9_16325</name>
</gene>
<dbReference type="Gene3D" id="2.60.120.280">
    <property type="entry name" value="Regulatory protein AraC"/>
    <property type="match status" value="1"/>
</dbReference>